<name>A0A023BCP5_GRENI</name>
<feature type="compositionally biased region" description="Basic residues" evidence="1">
    <location>
        <begin position="376"/>
        <end position="389"/>
    </location>
</feature>
<dbReference type="CDD" id="cd00519">
    <property type="entry name" value="Lipase_3"/>
    <property type="match status" value="1"/>
</dbReference>
<feature type="compositionally biased region" description="Low complexity" evidence="1">
    <location>
        <begin position="364"/>
        <end position="375"/>
    </location>
</feature>
<dbReference type="GO" id="GO:0006629">
    <property type="term" value="P:lipid metabolic process"/>
    <property type="evidence" value="ECO:0007669"/>
    <property type="project" value="InterPro"/>
</dbReference>
<dbReference type="PANTHER" id="PTHR46023:SF6">
    <property type="entry name" value="LIPASE CLASS 3 FAMILY PROTEIN"/>
    <property type="match status" value="1"/>
</dbReference>
<dbReference type="InterPro" id="IPR029058">
    <property type="entry name" value="AB_hydrolase_fold"/>
</dbReference>
<keyword evidence="4" id="KW-1185">Reference proteome</keyword>
<dbReference type="eggNOG" id="KOG2088">
    <property type="taxonomic scope" value="Eukaryota"/>
</dbReference>
<dbReference type="OrthoDB" id="446616at2759"/>
<evidence type="ECO:0000313" key="4">
    <source>
        <dbReference type="Proteomes" id="UP000019763"/>
    </source>
</evidence>
<accession>A0A023BCP5</accession>
<dbReference type="Pfam" id="PF01764">
    <property type="entry name" value="Lipase_3"/>
    <property type="match status" value="1"/>
</dbReference>
<comment type="caution">
    <text evidence="3">The sequence shown here is derived from an EMBL/GenBank/DDBJ whole genome shotgun (WGS) entry which is preliminary data.</text>
</comment>
<gene>
    <name evidence="3" type="ORF">GNI_014560</name>
</gene>
<proteinExistence type="predicted"/>
<dbReference type="RefSeq" id="XP_011128927.1">
    <property type="nucleotide sequence ID" value="XM_011130625.1"/>
</dbReference>
<sequence length="638" mass="70795">MSLSYVEDLNTLEPIAINDADPKLVIKAQERADKIGKMGVRYIGPVAPKFADAYSTVRPLLVRLSMMTTRSAYRSFKLLSQLQRVVQDPYLPSDVSSLPLVPADDADRVALFRTCALLSSAVYSLKSVQTHNLKSVNSAGRSEQKKLGNIKYRLTKVVSGMEILLTNENEGVCQPVFAVCSDGKAYFIVVRGSSAVEDFATNLMCDPLDGDLGPHRGMALSADWLDKRIRKHLLAFIEKHPKAKIILTGHSLGAGSAALLTIKWLKELPQFAARIQCVAIACPAILNEHDSYVSTDRIKTIIFGKDIVPRLSFGSFRDLLVQMKALADLEVEGSGAVSSAGSAIINMAGDGVVVVETGTPDYDAVSDTSTAASSSRKGKKPMGRKTPGRLLKKLAEDSSSEDEEWKKLPERLDQLESYESIRNVILTDVNFSGLSEAERLQQNKALAAQLARAKVTFGGASFNQIHTILKKRVKQLDARRKKLLKNPSGKPSWWKRLGWKILKFWYGGCRPTTKKISATTEQQNQLLDLCMKEIKQLRCSSSLRFLVPPGEIFLCVPRIQFVEQERDLPKIKKVLKGQCYMFKLDRHTFNQQALQPIWSISAFRQHSMSCYLQALAPDTLSKCPLDMILEESGADDKK</sequence>
<dbReference type="PANTHER" id="PTHR46023">
    <property type="entry name" value="LIPASE CLASS 3 PROTEIN-LIKE"/>
    <property type="match status" value="1"/>
</dbReference>
<feature type="domain" description="Fungal lipase-type" evidence="2">
    <location>
        <begin position="188"/>
        <end position="313"/>
    </location>
</feature>
<dbReference type="InterPro" id="IPR002921">
    <property type="entry name" value="Fungal_lipase-type"/>
</dbReference>
<evidence type="ECO:0000313" key="3">
    <source>
        <dbReference type="EMBL" id="EZG83566.1"/>
    </source>
</evidence>
<dbReference type="VEuPathDB" id="CryptoDB:GNI_014560"/>
<dbReference type="GeneID" id="22910791"/>
<dbReference type="SUPFAM" id="SSF53474">
    <property type="entry name" value="alpha/beta-Hydrolases"/>
    <property type="match status" value="1"/>
</dbReference>
<evidence type="ECO:0000256" key="1">
    <source>
        <dbReference type="SAM" id="MobiDB-lite"/>
    </source>
</evidence>
<organism evidence="3 4">
    <name type="scientific">Gregarina niphandrodes</name>
    <name type="common">Septate eugregarine</name>
    <dbReference type="NCBI Taxonomy" id="110365"/>
    <lineage>
        <taxon>Eukaryota</taxon>
        <taxon>Sar</taxon>
        <taxon>Alveolata</taxon>
        <taxon>Apicomplexa</taxon>
        <taxon>Conoidasida</taxon>
        <taxon>Gregarinasina</taxon>
        <taxon>Eugregarinorida</taxon>
        <taxon>Gregarinidae</taxon>
        <taxon>Gregarina</taxon>
    </lineage>
</organism>
<reference evidence="3" key="1">
    <citation type="submission" date="2013-12" db="EMBL/GenBank/DDBJ databases">
        <authorList>
            <person name="Omoto C.K."/>
            <person name="Sibley D."/>
            <person name="Venepally P."/>
            <person name="Hadjithomas M."/>
            <person name="Karamycheva S."/>
            <person name="Brunk B."/>
            <person name="Roos D."/>
            <person name="Caler E."/>
            <person name="Lorenzi H."/>
        </authorList>
    </citation>
    <scope>NUCLEOTIDE SEQUENCE</scope>
</reference>
<evidence type="ECO:0000259" key="2">
    <source>
        <dbReference type="Pfam" id="PF01764"/>
    </source>
</evidence>
<dbReference type="EMBL" id="AFNH02000107">
    <property type="protein sequence ID" value="EZG83566.1"/>
    <property type="molecule type" value="Genomic_DNA"/>
</dbReference>
<dbReference type="Gene3D" id="3.40.50.1820">
    <property type="entry name" value="alpha/beta hydrolase"/>
    <property type="match status" value="1"/>
</dbReference>
<protein>
    <submittedName>
        <fullName evidence="3">Lipase</fullName>
    </submittedName>
</protein>
<dbReference type="Proteomes" id="UP000019763">
    <property type="component" value="Unassembled WGS sequence"/>
</dbReference>
<dbReference type="AlphaFoldDB" id="A0A023BCP5"/>
<feature type="region of interest" description="Disordered" evidence="1">
    <location>
        <begin position="364"/>
        <end position="389"/>
    </location>
</feature>